<evidence type="ECO:0000313" key="4">
    <source>
        <dbReference type="Proteomes" id="UP001360560"/>
    </source>
</evidence>
<dbReference type="PANTHER" id="PTHR46652:SF3">
    <property type="entry name" value="LEUCINE-RICH REPEAT-CONTAINING PROTEIN 9"/>
    <property type="match status" value="1"/>
</dbReference>
<dbReference type="InterPro" id="IPR032675">
    <property type="entry name" value="LRR_dom_sf"/>
</dbReference>
<evidence type="ECO:0000313" key="3">
    <source>
        <dbReference type="EMBL" id="GMM39047.1"/>
    </source>
</evidence>
<keyword evidence="4" id="KW-1185">Reference proteome</keyword>
<dbReference type="EMBL" id="BTFZ01000020">
    <property type="protein sequence ID" value="GMM39047.1"/>
    <property type="molecule type" value="Genomic_DNA"/>
</dbReference>
<organism evidence="3 4">
    <name type="scientific">Saccharomycopsis crataegensis</name>
    <dbReference type="NCBI Taxonomy" id="43959"/>
    <lineage>
        <taxon>Eukaryota</taxon>
        <taxon>Fungi</taxon>
        <taxon>Dikarya</taxon>
        <taxon>Ascomycota</taxon>
        <taxon>Saccharomycotina</taxon>
        <taxon>Saccharomycetes</taxon>
        <taxon>Saccharomycopsidaceae</taxon>
        <taxon>Saccharomycopsis</taxon>
    </lineage>
</organism>
<dbReference type="InterPro" id="IPR025875">
    <property type="entry name" value="Leu-rich_rpt_4"/>
</dbReference>
<dbReference type="GeneID" id="90077035"/>
<accession>A0AAV5QWW3</accession>
<dbReference type="InterPro" id="IPR003591">
    <property type="entry name" value="Leu-rich_rpt_typical-subtyp"/>
</dbReference>
<dbReference type="PANTHER" id="PTHR46652">
    <property type="entry name" value="LEUCINE-RICH REPEAT AND IQ DOMAIN-CONTAINING PROTEIN 1-RELATED"/>
    <property type="match status" value="1"/>
</dbReference>
<dbReference type="SMART" id="SM00365">
    <property type="entry name" value="LRR_SD22"/>
    <property type="match status" value="5"/>
</dbReference>
<protein>
    <submittedName>
        <fullName evidence="3">Uncharacterized protein</fullName>
    </submittedName>
</protein>
<evidence type="ECO:0000256" key="2">
    <source>
        <dbReference type="ARBA" id="ARBA00022737"/>
    </source>
</evidence>
<dbReference type="SMART" id="SM00369">
    <property type="entry name" value="LRR_TYP"/>
    <property type="match status" value="4"/>
</dbReference>
<dbReference type="SUPFAM" id="SSF52058">
    <property type="entry name" value="L domain-like"/>
    <property type="match status" value="1"/>
</dbReference>
<comment type="caution">
    <text evidence="3">The sequence shown here is derived from an EMBL/GenBank/DDBJ whole genome shotgun (WGS) entry which is preliminary data.</text>
</comment>
<dbReference type="InterPro" id="IPR050836">
    <property type="entry name" value="SDS22/Internalin_LRR"/>
</dbReference>
<sequence>MVILNRLPPELLTNVFKYTPNNKLAELRNLIIDVDAPVLLDCIDAALFDKIAIAKNLDQREPRIKNLPFFITTLPETSEISGVFDDGSTEVTCLASDFFKDNKSMDHVGKYVKRIHLYQTRYIRYDKHEMESLVRFINSAMQLQSIRASIPISGITKKLTEMEIVVDAAENMLSDGLDSLKFLKLFNYPVLASELSPSEYDFSKLKRLELCYCVQNFDGSTWKLSNLKELAITFATGIAPGVTSNMVSKNFPKLKKLSLKHGTIETIGTTDLVSLELSDMQIIPSTLDFHNITNLEELKLKRLGLPSIPNLKYLKNLNSLEITSEWGIVQLGKLPNLPKLTHLNLSDNKISSVVTGFSHLPKLIELNLHNNELDSLKGLDDISSLIKLDVSRNKISSIIPLNCPKLVNLNLEGNKLTSLNGLEILLSITKLNVKQNNISDISDLSLHSLREFDISHNPVSNLRHLADFPALRSLDLCGVPVKNFENLGDIGKLRNLKSLSLFENEIPAVENFSLNYSLRSATKIEKFNAELKFEFDKLFGNNNELVISCLLGEATKSTVFSNLLMEIKRKEKSKKSR</sequence>
<proteinExistence type="predicted"/>
<keyword evidence="2" id="KW-0677">Repeat</keyword>
<name>A0AAV5QWW3_9ASCO</name>
<dbReference type="InterPro" id="IPR001611">
    <property type="entry name" value="Leu-rich_rpt"/>
</dbReference>
<dbReference type="RefSeq" id="XP_064856042.1">
    <property type="nucleotide sequence ID" value="XM_064999970.1"/>
</dbReference>
<dbReference type="Pfam" id="PF12799">
    <property type="entry name" value="LRR_4"/>
    <property type="match status" value="1"/>
</dbReference>
<keyword evidence="1" id="KW-0433">Leucine-rich repeat</keyword>
<dbReference type="PROSITE" id="PS51450">
    <property type="entry name" value="LRR"/>
    <property type="match status" value="5"/>
</dbReference>
<dbReference type="AlphaFoldDB" id="A0AAV5QWW3"/>
<dbReference type="Gene3D" id="3.80.10.10">
    <property type="entry name" value="Ribonuclease Inhibitor"/>
    <property type="match status" value="2"/>
</dbReference>
<dbReference type="Proteomes" id="UP001360560">
    <property type="component" value="Unassembled WGS sequence"/>
</dbReference>
<reference evidence="3 4" key="1">
    <citation type="journal article" date="2023" name="Elife">
        <title>Identification of key yeast species and microbe-microbe interactions impacting larval growth of Drosophila in the wild.</title>
        <authorList>
            <person name="Mure A."/>
            <person name="Sugiura Y."/>
            <person name="Maeda R."/>
            <person name="Honda K."/>
            <person name="Sakurai N."/>
            <person name="Takahashi Y."/>
            <person name="Watada M."/>
            <person name="Katoh T."/>
            <person name="Gotoh A."/>
            <person name="Gotoh Y."/>
            <person name="Taniguchi I."/>
            <person name="Nakamura K."/>
            <person name="Hayashi T."/>
            <person name="Katayama T."/>
            <person name="Uemura T."/>
            <person name="Hattori Y."/>
        </authorList>
    </citation>
    <scope>NUCLEOTIDE SEQUENCE [LARGE SCALE GENOMIC DNA]</scope>
    <source>
        <strain evidence="3 4">SC-9</strain>
    </source>
</reference>
<evidence type="ECO:0000256" key="1">
    <source>
        <dbReference type="ARBA" id="ARBA00022614"/>
    </source>
</evidence>
<gene>
    <name evidence="3" type="ORF">DASC09_063860</name>
</gene>